<reference evidence="1" key="1">
    <citation type="submission" date="2021-06" db="EMBL/GenBank/DDBJ databases">
        <authorList>
            <person name="Kallberg Y."/>
            <person name="Tangrot J."/>
            <person name="Rosling A."/>
        </authorList>
    </citation>
    <scope>NUCLEOTIDE SEQUENCE</scope>
    <source>
        <strain evidence="1">FL966</strain>
    </source>
</reference>
<dbReference type="EMBL" id="CAJVQA010003013">
    <property type="protein sequence ID" value="CAG8563672.1"/>
    <property type="molecule type" value="Genomic_DNA"/>
</dbReference>
<comment type="caution">
    <text evidence="1">The sequence shown here is derived from an EMBL/GenBank/DDBJ whole genome shotgun (WGS) entry which is preliminary data.</text>
</comment>
<organism evidence="1 2">
    <name type="scientific">Cetraspora pellucida</name>
    <dbReference type="NCBI Taxonomy" id="1433469"/>
    <lineage>
        <taxon>Eukaryota</taxon>
        <taxon>Fungi</taxon>
        <taxon>Fungi incertae sedis</taxon>
        <taxon>Mucoromycota</taxon>
        <taxon>Glomeromycotina</taxon>
        <taxon>Glomeromycetes</taxon>
        <taxon>Diversisporales</taxon>
        <taxon>Gigasporaceae</taxon>
        <taxon>Cetraspora</taxon>
    </lineage>
</organism>
<proteinExistence type="predicted"/>
<evidence type="ECO:0000313" key="1">
    <source>
        <dbReference type="EMBL" id="CAG8563672.1"/>
    </source>
</evidence>
<protein>
    <submittedName>
        <fullName evidence="1">6369_t:CDS:1</fullName>
    </submittedName>
</protein>
<sequence>MPKEIDISDKPGFSYFITTPCEEWDALEYHEEWCASKHPINKATITLAIMRQLEWLMKEGSEEEKKEANRMFKQFKVYEAFVFHYSVRDIVTFFYVAVVAGITREYVPPVYGIRSALSQLRLKLPTGIRIRVAMEYVPLKSIHELAKEGVKAGGYIDDFWIKMDLERKINLQEIKVSAEVRKIQSDKCLIMNKRSLDVLKETVVEHNEASALLADFARDGQDVRKRRKQYHQLDGYTTPSPGSPMIHPLEEENPFVEEEDDKDIIIDDIPCEFSFKNGDPVDDLHVGETNVSLLFRNYQNQSLNIARDKGLFVESNVQEILSLSSILLLASNSYSNTMIDHFGLSLLDEIHQKFKSEQQIELDSNSETTFRKAVKMAMGGSRDDAIIWLCGKLSSEQSLRENLGFIILDCLRVLPSSKIRNEHSEITHYTNFLDRIMKGLFDDPDKHVVQWPNTALNESKTRKAEGRAKQPDFTTSIICQLQTSATLFVGEVSPPSKRGDVYKNCNDLIRLGVFMKDILDSSVDKGADIKVLGFQCVDYKVDYYTMDLVQGIYIMIHLGQMLVPASLKDMSSFVDDIELSLRVQDIFRKSYENFYPKLCNPGSLTKKATFKRETLCTPKFRQLISKKHDVNRSCPFWFGRF</sequence>
<keyword evidence="2" id="KW-1185">Reference proteome</keyword>
<accession>A0A9N9BF68</accession>
<dbReference type="Proteomes" id="UP000789759">
    <property type="component" value="Unassembled WGS sequence"/>
</dbReference>
<dbReference type="OrthoDB" id="2370938at2759"/>
<dbReference type="AlphaFoldDB" id="A0A9N9BF68"/>
<name>A0A9N9BF68_9GLOM</name>
<evidence type="ECO:0000313" key="2">
    <source>
        <dbReference type="Proteomes" id="UP000789759"/>
    </source>
</evidence>
<gene>
    <name evidence="1" type="ORF">CPELLU_LOCUS5322</name>
</gene>